<dbReference type="EMBL" id="JACOQI010000016">
    <property type="protein sequence ID" value="MBC5771400.1"/>
    <property type="molecule type" value="Genomic_DNA"/>
</dbReference>
<evidence type="ECO:0000313" key="2">
    <source>
        <dbReference type="Proteomes" id="UP000620327"/>
    </source>
</evidence>
<gene>
    <name evidence="1" type="ORF">H8Z83_13945</name>
</gene>
<accession>A0A923MJR8</accession>
<dbReference type="InterPro" id="IPR025506">
    <property type="entry name" value="Abi_alpha"/>
</dbReference>
<name>A0A923MJR8_9FIRM</name>
<dbReference type="Proteomes" id="UP000620327">
    <property type="component" value="Unassembled WGS sequence"/>
</dbReference>
<comment type="caution">
    <text evidence="1">The sequence shown here is derived from an EMBL/GenBank/DDBJ whole genome shotgun (WGS) entry which is preliminary data.</text>
</comment>
<organism evidence="1 2">
    <name type="scientific">Dysosmobacter segnis</name>
    <dbReference type="NCBI Taxonomy" id="2763042"/>
    <lineage>
        <taxon>Bacteria</taxon>
        <taxon>Bacillati</taxon>
        <taxon>Bacillota</taxon>
        <taxon>Clostridia</taxon>
        <taxon>Eubacteriales</taxon>
        <taxon>Oscillospiraceae</taxon>
        <taxon>Dysosmobacter</taxon>
    </lineage>
</organism>
<reference evidence="1" key="1">
    <citation type="submission" date="2020-08" db="EMBL/GenBank/DDBJ databases">
        <title>Genome public.</title>
        <authorList>
            <person name="Liu C."/>
            <person name="Sun Q."/>
        </authorList>
    </citation>
    <scope>NUCLEOTIDE SEQUENCE</scope>
    <source>
        <strain evidence="1">BX15</strain>
    </source>
</reference>
<keyword evidence="2" id="KW-1185">Reference proteome</keyword>
<evidence type="ECO:0000313" key="1">
    <source>
        <dbReference type="EMBL" id="MBC5771400.1"/>
    </source>
</evidence>
<protein>
    <submittedName>
        <fullName evidence="1">DUF4393 domain-containing protein</fullName>
    </submittedName>
</protein>
<dbReference type="Gene3D" id="3.30.110.190">
    <property type="match status" value="1"/>
</dbReference>
<proteinExistence type="predicted"/>
<dbReference type="Pfam" id="PF14337">
    <property type="entry name" value="Abi_alpha"/>
    <property type="match status" value="1"/>
</dbReference>
<dbReference type="RefSeq" id="WP_187015594.1">
    <property type="nucleotide sequence ID" value="NZ_JACOQI010000016.1"/>
</dbReference>
<sequence>MSEEKSLVGQVIDQSSGVLEKAYDDLAHPSAKSLGNTLSLVPRTIGVWLGKWEKWVINGEESICLTAQAVQEKAKNIPEEKLTEPEPYVAIPAVQQLSYCYDSEELRELYANLLVSSMNVDTKHYVYPSFVDIIKQLSPMDAKVLEAMKQEQSPIPVVTVRLNFKESKSYHELLIDYSIDLFQLFGDTSILSASLQNLDRLGIIKIRYDQVVKPDERYDVFYEDAEYKGLVASFQGKENTDITLSKGLIELTEFGKAFCKSCCED</sequence>
<dbReference type="AlphaFoldDB" id="A0A923MJR8"/>